<dbReference type="Pfam" id="PF13367">
    <property type="entry name" value="PrsW-protease"/>
    <property type="match status" value="1"/>
</dbReference>
<protein>
    <submittedName>
        <fullName evidence="2">Membrane proteinase PrsW, cleaves anti-sigma factor RsiW, M82 family</fullName>
    </submittedName>
</protein>
<dbReference type="RefSeq" id="WP_078787784.1">
    <property type="nucleotide sequence ID" value="NZ_FUXA01000012.1"/>
</dbReference>
<keyword evidence="1" id="KW-0812">Transmembrane</keyword>
<evidence type="ECO:0000313" key="3">
    <source>
        <dbReference type="Proteomes" id="UP000189857"/>
    </source>
</evidence>
<proteinExistence type="predicted"/>
<dbReference type="EMBL" id="FUXA01000012">
    <property type="protein sequence ID" value="SJZ90593.1"/>
    <property type="molecule type" value="Genomic_DNA"/>
</dbReference>
<feature type="non-terminal residue" evidence="2">
    <location>
        <position position="320"/>
    </location>
</feature>
<keyword evidence="1" id="KW-1133">Transmembrane helix</keyword>
<dbReference type="Proteomes" id="UP000189857">
    <property type="component" value="Unassembled WGS sequence"/>
</dbReference>
<feature type="transmembrane region" description="Helical" evidence="1">
    <location>
        <begin position="60"/>
        <end position="81"/>
    </location>
</feature>
<dbReference type="AlphaFoldDB" id="A0A1T4PG90"/>
<organism evidence="2 3">
    <name type="scientific">Eubacterium ruminantium</name>
    <dbReference type="NCBI Taxonomy" id="42322"/>
    <lineage>
        <taxon>Bacteria</taxon>
        <taxon>Bacillati</taxon>
        <taxon>Bacillota</taxon>
        <taxon>Clostridia</taxon>
        <taxon>Eubacteriales</taxon>
        <taxon>Eubacteriaceae</taxon>
        <taxon>Eubacterium</taxon>
    </lineage>
</organism>
<dbReference type="GO" id="GO:0008233">
    <property type="term" value="F:peptidase activity"/>
    <property type="evidence" value="ECO:0007669"/>
    <property type="project" value="InterPro"/>
</dbReference>
<keyword evidence="3" id="KW-1185">Reference proteome</keyword>
<evidence type="ECO:0000256" key="1">
    <source>
        <dbReference type="SAM" id="Phobius"/>
    </source>
</evidence>
<dbReference type="PANTHER" id="PTHR36844">
    <property type="entry name" value="PROTEASE PRSW"/>
    <property type="match status" value="1"/>
</dbReference>
<feature type="transmembrane region" description="Helical" evidence="1">
    <location>
        <begin position="185"/>
        <end position="203"/>
    </location>
</feature>
<dbReference type="InterPro" id="IPR026898">
    <property type="entry name" value="PrsW"/>
</dbReference>
<sequence length="320" mass="35804">MGLLLLAVIPPIVLLIYVYSVDKVEKEPKGLLFKTFFFGALTVISSAFLEVGIKNAMEDFLADSGIYVFAFFEAFFCVAVVEEGGKFVALKLATWKNKEFNYTFDGIVYSAFASMGFALVENVLYVFRASNLLGVAASKVGWMRAITSIPGHFCMAVFMGYYYGLAKYHEVAGDKKKKTINLWKGYLLAVVVHGLYDFCVMTGDETLQVIFIVFIVVVDIAVIVRIHISSKKDTPIYRISGQQAYQRPFYEIYWNSINGNMNGDGNNYQLFNQLGRGAYVGQTNQQTVMNGYNQNQQAGMNGYNQSQQAVMNGHNQPQQA</sequence>
<feature type="transmembrane region" description="Helical" evidence="1">
    <location>
        <begin position="142"/>
        <end position="164"/>
    </location>
</feature>
<name>A0A1T4PG90_9FIRM</name>
<feature type="transmembrane region" description="Helical" evidence="1">
    <location>
        <begin position="36"/>
        <end position="53"/>
    </location>
</feature>
<evidence type="ECO:0000313" key="2">
    <source>
        <dbReference type="EMBL" id="SJZ90593.1"/>
    </source>
</evidence>
<keyword evidence="1" id="KW-0472">Membrane</keyword>
<dbReference type="PANTHER" id="PTHR36844:SF1">
    <property type="entry name" value="PROTEASE PRSW"/>
    <property type="match status" value="1"/>
</dbReference>
<feature type="transmembrane region" description="Helical" evidence="1">
    <location>
        <begin position="209"/>
        <end position="228"/>
    </location>
</feature>
<reference evidence="2 3" key="1">
    <citation type="submission" date="2017-02" db="EMBL/GenBank/DDBJ databases">
        <authorList>
            <person name="Peterson S.W."/>
        </authorList>
    </citation>
    <scope>NUCLEOTIDE SEQUENCE [LARGE SCALE GENOMIC DNA]</scope>
    <source>
        <strain evidence="2 3">ATCC 17233</strain>
    </source>
</reference>
<gene>
    <name evidence="2" type="ORF">SAMN02745110_01972</name>
</gene>
<accession>A0A1T4PG90</accession>